<dbReference type="EMBL" id="JAMRYM010000097">
    <property type="protein sequence ID" value="MCM6763971.1"/>
    <property type="molecule type" value="Genomic_DNA"/>
</dbReference>
<evidence type="ECO:0000313" key="9">
    <source>
        <dbReference type="EMBL" id="MCM6763971.1"/>
    </source>
</evidence>
<keyword evidence="10" id="KW-1185">Reference proteome</keyword>
<feature type="transmembrane region" description="Helical" evidence="8">
    <location>
        <begin position="17"/>
        <end position="37"/>
    </location>
</feature>
<comment type="caution">
    <text evidence="9">The sequence shown here is derived from an EMBL/GenBank/DDBJ whole genome shotgun (WGS) entry which is preliminary data.</text>
</comment>
<evidence type="ECO:0000256" key="4">
    <source>
        <dbReference type="ARBA" id="ARBA00022475"/>
    </source>
</evidence>
<dbReference type="Gene3D" id="1.20.1530.20">
    <property type="match status" value="1"/>
</dbReference>
<feature type="transmembrane region" description="Helical" evidence="8">
    <location>
        <begin position="132"/>
        <end position="156"/>
    </location>
</feature>
<reference evidence="9" key="1">
    <citation type="submission" date="2022-06" db="EMBL/GenBank/DDBJ databases">
        <title>Whole genome shotgun sequencing (WGS) of Rathayibacter sp. ZW T2_19, isolated from stored onions (Allium cepa).</title>
        <authorList>
            <person name="Stoll D.A."/>
            <person name="Huch M."/>
        </authorList>
    </citation>
    <scope>NUCLEOTIDE SEQUENCE</scope>
    <source>
        <strain evidence="9">ZW T2_19</strain>
    </source>
</reference>
<evidence type="ECO:0000256" key="2">
    <source>
        <dbReference type="ARBA" id="ARBA00010110"/>
    </source>
</evidence>
<feature type="transmembrane region" description="Helical" evidence="8">
    <location>
        <begin position="203"/>
        <end position="227"/>
    </location>
</feature>
<name>A0A9X2E142_9MICO</name>
<comment type="similarity">
    <text evidence="2">Belongs to the arsenical resistance-3 (ACR3) (TC 2.A.59) family.</text>
</comment>
<dbReference type="Pfam" id="PF01758">
    <property type="entry name" value="SBF"/>
    <property type="match status" value="1"/>
</dbReference>
<evidence type="ECO:0000256" key="6">
    <source>
        <dbReference type="ARBA" id="ARBA00022989"/>
    </source>
</evidence>
<evidence type="ECO:0000256" key="5">
    <source>
        <dbReference type="ARBA" id="ARBA00022692"/>
    </source>
</evidence>
<keyword evidence="7 8" id="KW-0472">Membrane</keyword>
<sequence length="323" mass="33190">MSGGGRTLVAALERHQIALYLLAIVVALGAGALVPAAEELDAAVTPVLALLLLATFLGVPFGSVLQAFRDRRFLASVLVLNFVVVPAVVVVLTRPIAGEPALLIGVLLVLLTPCIDYVIVFSGLAGGASTRLLAAAPLLMLVQILLLPVLLLLILGPAGPAAVDIGPFAEAFVLLIVLPLAAATGLQLLAARTVLGRRLRTGVLGSMVPLMIATLFTVVASQAGAVADALPRLGVLVLLYAGFVVIMTALGAGAGRLARLDVPARRALLFSGVTRNSLVVLPLALALPPALSVAPVVVVTQTLVELVAMVLLVRIVPRLIPER</sequence>
<dbReference type="GO" id="GO:0005886">
    <property type="term" value="C:plasma membrane"/>
    <property type="evidence" value="ECO:0007669"/>
    <property type="project" value="UniProtKB-SubCell"/>
</dbReference>
<evidence type="ECO:0000313" key="10">
    <source>
        <dbReference type="Proteomes" id="UP001155240"/>
    </source>
</evidence>
<keyword evidence="5 8" id="KW-0812">Transmembrane</keyword>
<dbReference type="PANTHER" id="PTHR43057">
    <property type="entry name" value="ARSENITE EFFLUX TRANSPORTER"/>
    <property type="match status" value="1"/>
</dbReference>
<protein>
    <submittedName>
        <fullName evidence="9">Arsenic resistance protein</fullName>
    </submittedName>
</protein>
<dbReference type="InterPro" id="IPR004706">
    <property type="entry name" value="Arsenical-R_Acr3"/>
</dbReference>
<dbReference type="PANTHER" id="PTHR43057:SF1">
    <property type="entry name" value="ARSENICAL-RESISTANCE PROTEIN 3"/>
    <property type="match status" value="1"/>
</dbReference>
<feature type="transmembrane region" description="Helical" evidence="8">
    <location>
        <begin position="73"/>
        <end position="96"/>
    </location>
</feature>
<organism evidence="9 10">
    <name type="scientific">Rathayibacter rubneri</name>
    <dbReference type="NCBI Taxonomy" id="2950106"/>
    <lineage>
        <taxon>Bacteria</taxon>
        <taxon>Bacillati</taxon>
        <taxon>Actinomycetota</taxon>
        <taxon>Actinomycetes</taxon>
        <taxon>Micrococcales</taxon>
        <taxon>Microbacteriaceae</taxon>
        <taxon>Rathayibacter</taxon>
    </lineage>
</organism>
<evidence type="ECO:0000256" key="1">
    <source>
        <dbReference type="ARBA" id="ARBA00004651"/>
    </source>
</evidence>
<dbReference type="InterPro" id="IPR002657">
    <property type="entry name" value="BilAc:Na_symport/Acr3"/>
</dbReference>
<dbReference type="Proteomes" id="UP001155240">
    <property type="component" value="Unassembled WGS sequence"/>
</dbReference>
<feature type="transmembrane region" description="Helical" evidence="8">
    <location>
        <begin position="168"/>
        <end position="191"/>
    </location>
</feature>
<dbReference type="GO" id="GO:0015297">
    <property type="term" value="F:antiporter activity"/>
    <property type="evidence" value="ECO:0007669"/>
    <property type="project" value="InterPro"/>
</dbReference>
<feature type="transmembrane region" description="Helical" evidence="8">
    <location>
        <begin position="43"/>
        <end position="61"/>
    </location>
</feature>
<accession>A0A9X2E142</accession>
<dbReference type="GO" id="GO:0015104">
    <property type="term" value="F:antimonite transmembrane transporter activity"/>
    <property type="evidence" value="ECO:0007669"/>
    <property type="project" value="TreeGrafter"/>
</dbReference>
<dbReference type="RefSeq" id="WP_251947586.1">
    <property type="nucleotide sequence ID" value="NZ_JAMRYM010000097.1"/>
</dbReference>
<dbReference type="InterPro" id="IPR038770">
    <property type="entry name" value="Na+/solute_symporter_sf"/>
</dbReference>
<keyword evidence="4" id="KW-1003">Cell membrane</keyword>
<feature type="transmembrane region" description="Helical" evidence="8">
    <location>
        <begin position="102"/>
        <end position="125"/>
    </location>
</feature>
<feature type="transmembrane region" description="Helical" evidence="8">
    <location>
        <begin position="233"/>
        <end position="255"/>
    </location>
</feature>
<comment type="subcellular location">
    <subcellularLocation>
        <location evidence="1">Cell membrane</location>
        <topology evidence="1">Multi-pass membrane protein</topology>
    </subcellularLocation>
</comment>
<gene>
    <name evidence="9" type="ORF">NB037_16270</name>
</gene>
<keyword evidence="3" id="KW-0813">Transport</keyword>
<keyword evidence="6 8" id="KW-1133">Transmembrane helix</keyword>
<proteinExistence type="inferred from homology"/>
<evidence type="ECO:0000256" key="8">
    <source>
        <dbReference type="SAM" id="Phobius"/>
    </source>
</evidence>
<evidence type="ECO:0000256" key="3">
    <source>
        <dbReference type="ARBA" id="ARBA00022448"/>
    </source>
</evidence>
<dbReference type="GO" id="GO:0015105">
    <property type="term" value="F:arsenite transmembrane transporter activity"/>
    <property type="evidence" value="ECO:0007669"/>
    <property type="project" value="TreeGrafter"/>
</dbReference>
<dbReference type="AlphaFoldDB" id="A0A9X2E142"/>
<evidence type="ECO:0000256" key="7">
    <source>
        <dbReference type="ARBA" id="ARBA00023136"/>
    </source>
</evidence>